<evidence type="ECO:0000259" key="6">
    <source>
        <dbReference type="PROSITE" id="PS51084"/>
    </source>
</evidence>
<evidence type="ECO:0000256" key="3">
    <source>
        <dbReference type="PIRSR" id="PIRSR601310-1"/>
    </source>
</evidence>
<reference evidence="7" key="1">
    <citation type="submission" date="2020-07" db="EMBL/GenBank/DDBJ databases">
        <title>Draft Genome Sequence of a Deep-Sea Yeast, Naganishia (Cryptococcus) liquefaciens strain N6.</title>
        <authorList>
            <person name="Han Y.W."/>
            <person name="Kajitani R."/>
            <person name="Morimoto H."/>
            <person name="Parhat M."/>
            <person name="Tsubouchi H."/>
            <person name="Bakenova O."/>
            <person name="Ogata M."/>
            <person name="Argunhan B."/>
            <person name="Aoki R."/>
            <person name="Kajiwara S."/>
            <person name="Itoh T."/>
            <person name="Iwasaki H."/>
        </authorList>
    </citation>
    <scope>NUCLEOTIDE SEQUENCE</scope>
    <source>
        <strain evidence="7">N6</strain>
    </source>
</reference>
<evidence type="ECO:0000256" key="5">
    <source>
        <dbReference type="PROSITE-ProRule" id="PRU00464"/>
    </source>
</evidence>
<keyword evidence="2" id="KW-0378">Hydrolase</keyword>
<dbReference type="InterPro" id="IPR036265">
    <property type="entry name" value="HIT-like_sf"/>
</dbReference>
<comment type="caution">
    <text evidence="7">The sequence shown here is derived from an EMBL/GenBank/DDBJ whole genome shotgun (WGS) entry which is preliminary data.</text>
</comment>
<sequence>MLDALARCLGLTPRAYADLEGGGTAKGCVFCRVTPENGFDMVESNDEMIAFRDRNPGAAQHLLIIPRRHISTVKDLQPHDIPLLTRMESLGARLLSSFGVPPEEQRLGYHIPPFSSVHHLHLHALSLPLKSWWRRLKYRPTTRGDSRAGKRWGWFVTNRDAMGILSEGKRIGITSS</sequence>
<dbReference type="AlphaFoldDB" id="A0A8H3TR04"/>
<keyword evidence="8" id="KW-1185">Reference proteome</keyword>
<dbReference type="InterPro" id="IPR001310">
    <property type="entry name" value="Histidine_triad_HIT"/>
</dbReference>
<evidence type="ECO:0000256" key="1">
    <source>
        <dbReference type="ARBA" id="ARBA00022741"/>
    </source>
</evidence>
<dbReference type="PROSITE" id="PS51084">
    <property type="entry name" value="HIT_2"/>
    <property type="match status" value="1"/>
</dbReference>
<evidence type="ECO:0000313" key="7">
    <source>
        <dbReference type="EMBL" id="GHJ85610.1"/>
    </source>
</evidence>
<feature type="short sequence motif" description="Histidine triad motif" evidence="4 5">
    <location>
        <begin position="119"/>
        <end position="123"/>
    </location>
</feature>
<dbReference type="Gene3D" id="3.30.428.10">
    <property type="entry name" value="HIT-like"/>
    <property type="match status" value="1"/>
</dbReference>
<evidence type="ECO:0000256" key="2">
    <source>
        <dbReference type="ARBA" id="ARBA00022801"/>
    </source>
</evidence>
<accession>A0A8H3TR04</accession>
<dbReference type="GO" id="GO:0000166">
    <property type="term" value="F:nucleotide binding"/>
    <property type="evidence" value="ECO:0007669"/>
    <property type="project" value="UniProtKB-KW"/>
</dbReference>
<gene>
    <name evidence="7" type="ORF">NliqN6_2012</name>
</gene>
<dbReference type="InterPro" id="IPR011146">
    <property type="entry name" value="HIT-like"/>
</dbReference>
<feature type="domain" description="HIT" evidence="6">
    <location>
        <begin position="29"/>
        <end position="134"/>
    </location>
</feature>
<evidence type="ECO:0000313" key="8">
    <source>
        <dbReference type="Proteomes" id="UP000620104"/>
    </source>
</evidence>
<keyword evidence="1" id="KW-0547">Nucleotide-binding</keyword>
<name>A0A8H3TR04_9TREE</name>
<dbReference type="SUPFAM" id="SSF54197">
    <property type="entry name" value="HIT-like"/>
    <property type="match status" value="1"/>
</dbReference>
<dbReference type="PANTHER" id="PTHR12486">
    <property type="entry name" value="APRATAXIN-RELATED"/>
    <property type="match status" value="1"/>
</dbReference>
<feature type="active site" description="Tele-AMP-histidine intermediate" evidence="3">
    <location>
        <position position="121"/>
    </location>
</feature>
<dbReference type="GO" id="GO:0016787">
    <property type="term" value="F:hydrolase activity"/>
    <property type="evidence" value="ECO:0007669"/>
    <property type="project" value="UniProtKB-KW"/>
</dbReference>
<dbReference type="PANTHER" id="PTHR12486:SF5">
    <property type="entry name" value="ADENOSINE 5'-MONOPHOSPHORAMIDASE HINT3"/>
    <property type="match status" value="1"/>
</dbReference>
<dbReference type="Pfam" id="PF11969">
    <property type="entry name" value="DcpS_C"/>
    <property type="match status" value="1"/>
</dbReference>
<dbReference type="EMBL" id="BLZA01000013">
    <property type="protein sequence ID" value="GHJ85610.1"/>
    <property type="molecule type" value="Genomic_DNA"/>
</dbReference>
<protein>
    <recommendedName>
        <fullName evidence="6">HIT domain-containing protein</fullName>
    </recommendedName>
</protein>
<evidence type="ECO:0000256" key="4">
    <source>
        <dbReference type="PIRSR" id="PIRSR601310-3"/>
    </source>
</evidence>
<organism evidence="7 8">
    <name type="scientific">Naganishia liquefaciens</name>
    <dbReference type="NCBI Taxonomy" id="104408"/>
    <lineage>
        <taxon>Eukaryota</taxon>
        <taxon>Fungi</taxon>
        <taxon>Dikarya</taxon>
        <taxon>Basidiomycota</taxon>
        <taxon>Agaricomycotina</taxon>
        <taxon>Tremellomycetes</taxon>
        <taxon>Filobasidiales</taxon>
        <taxon>Filobasidiaceae</taxon>
        <taxon>Naganishia</taxon>
    </lineage>
</organism>
<proteinExistence type="predicted"/>
<dbReference type="PRINTS" id="PR00332">
    <property type="entry name" value="HISTRIAD"/>
</dbReference>
<dbReference type="OrthoDB" id="1915375at2759"/>
<dbReference type="Proteomes" id="UP000620104">
    <property type="component" value="Unassembled WGS sequence"/>
</dbReference>